<dbReference type="PANTHER" id="PTHR23225">
    <property type="entry name" value="ZINC FINGER PROTEIN"/>
    <property type="match status" value="1"/>
</dbReference>
<feature type="domain" description="C2H2-type" evidence="2">
    <location>
        <begin position="692"/>
        <end position="723"/>
    </location>
</feature>
<proteinExistence type="predicted"/>
<protein>
    <recommendedName>
        <fullName evidence="2">C2H2-type domain-containing protein</fullName>
    </recommendedName>
</protein>
<feature type="domain" description="C2H2-type" evidence="2">
    <location>
        <begin position="765"/>
        <end position="792"/>
    </location>
</feature>
<feature type="region of interest" description="Disordered" evidence="1">
    <location>
        <begin position="495"/>
        <end position="548"/>
    </location>
</feature>
<gene>
    <name evidence="3" type="ORF">QBC36DRAFT_78634</name>
</gene>
<feature type="region of interest" description="Disordered" evidence="1">
    <location>
        <begin position="1"/>
        <end position="64"/>
    </location>
</feature>
<dbReference type="GO" id="GO:0003700">
    <property type="term" value="F:DNA-binding transcription factor activity"/>
    <property type="evidence" value="ECO:0007669"/>
    <property type="project" value="InterPro"/>
</dbReference>
<organism evidence="3 4">
    <name type="scientific">Triangularia setosa</name>
    <dbReference type="NCBI Taxonomy" id="2587417"/>
    <lineage>
        <taxon>Eukaryota</taxon>
        <taxon>Fungi</taxon>
        <taxon>Dikarya</taxon>
        <taxon>Ascomycota</taxon>
        <taxon>Pezizomycotina</taxon>
        <taxon>Sordariomycetes</taxon>
        <taxon>Sordariomycetidae</taxon>
        <taxon>Sordariales</taxon>
        <taxon>Podosporaceae</taxon>
        <taxon>Triangularia</taxon>
    </lineage>
</organism>
<reference evidence="3" key="2">
    <citation type="submission" date="2023-05" db="EMBL/GenBank/DDBJ databases">
        <authorList>
            <consortium name="Lawrence Berkeley National Laboratory"/>
            <person name="Steindorff A."/>
            <person name="Hensen N."/>
            <person name="Bonometti L."/>
            <person name="Westerberg I."/>
            <person name="Brannstrom I.O."/>
            <person name="Guillou S."/>
            <person name="Cros-Aarteil S."/>
            <person name="Calhoun S."/>
            <person name="Haridas S."/>
            <person name="Kuo A."/>
            <person name="Mondo S."/>
            <person name="Pangilinan J."/>
            <person name="Riley R."/>
            <person name="Labutti K."/>
            <person name="Andreopoulos B."/>
            <person name="Lipzen A."/>
            <person name="Chen C."/>
            <person name="Yanf M."/>
            <person name="Daum C."/>
            <person name="Ng V."/>
            <person name="Clum A."/>
            <person name="Ohm R."/>
            <person name="Martin F."/>
            <person name="Silar P."/>
            <person name="Natvig D."/>
            <person name="Lalanne C."/>
            <person name="Gautier V."/>
            <person name="Ament-Velasquez S.L."/>
            <person name="Kruys A."/>
            <person name="Hutchinson M.I."/>
            <person name="Powell A.J."/>
            <person name="Barry K."/>
            <person name="Miller A.N."/>
            <person name="Grigoriev I.V."/>
            <person name="Debuchy R."/>
            <person name="Gladieux P."/>
            <person name="Thoren M.H."/>
            <person name="Johannesson H."/>
        </authorList>
    </citation>
    <scope>NUCLEOTIDE SEQUENCE</scope>
    <source>
        <strain evidence="3">CBS 892.96</strain>
    </source>
</reference>
<evidence type="ECO:0000259" key="2">
    <source>
        <dbReference type="SMART" id="SM00355"/>
    </source>
</evidence>
<evidence type="ECO:0000313" key="4">
    <source>
        <dbReference type="Proteomes" id="UP001302321"/>
    </source>
</evidence>
<evidence type="ECO:0000313" key="3">
    <source>
        <dbReference type="EMBL" id="KAK4179302.1"/>
    </source>
</evidence>
<feature type="domain" description="C2H2-type" evidence="2">
    <location>
        <begin position="631"/>
        <end position="655"/>
    </location>
</feature>
<comment type="caution">
    <text evidence="3">The sequence shown here is derived from an EMBL/GenBank/DDBJ whole genome shotgun (WGS) entry which is preliminary data.</text>
</comment>
<feature type="compositionally biased region" description="Polar residues" evidence="1">
    <location>
        <begin position="330"/>
        <end position="347"/>
    </location>
</feature>
<keyword evidence="4" id="KW-1185">Reference proteome</keyword>
<feature type="region of interest" description="Disordered" evidence="1">
    <location>
        <begin position="329"/>
        <end position="355"/>
    </location>
</feature>
<feature type="compositionally biased region" description="Pro residues" evidence="1">
    <location>
        <begin position="18"/>
        <end position="47"/>
    </location>
</feature>
<dbReference type="PANTHER" id="PTHR23225:SF2">
    <property type="entry name" value="AT09679P-RELATED"/>
    <property type="match status" value="1"/>
</dbReference>
<dbReference type="InterPro" id="IPR013087">
    <property type="entry name" value="Znf_C2H2_type"/>
</dbReference>
<accession>A0AAN7AB93</accession>
<dbReference type="SMART" id="SM00355">
    <property type="entry name" value="ZnF_C2H2"/>
    <property type="match status" value="4"/>
</dbReference>
<dbReference type="Gene3D" id="3.30.160.60">
    <property type="entry name" value="Classic Zinc Finger"/>
    <property type="match status" value="1"/>
</dbReference>
<evidence type="ECO:0000256" key="1">
    <source>
        <dbReference type="SAM" id="MobiDB-lite"/>
    </source>
</evidence>
<feature type="compositionally biased region" description="Polar residues" evidence="1">
    <location>
        <begin position="510"/>
        <end position="532"/>
    </location>
</feature>
<dbReference type="EMBL" id="MU866119">
    <property type="protein sequence ID" value="KAK4179302.1"/>
    <property type="molecule type" value="Genomic_DNA"/>
</dbReference>
<reference evidence="3" key="1">
    <citation type="journal article" date="2023" name="Mol. Phylogenet. Evol.">
        <title>Genome-scale phylogeny and comparative genomics of the fungal order Sordariales.</title>
        <authorList>
            <person name="Hensen N."/>
            <person name="Bonometti L."/>
            <person name="Westerberg I."/>
            <person name="Brannstrom I.O."/>
            <person name="Guillou S."/>
            <person name="Cros-Aarteil S."/>
            <person name="Calhoun S."/>
            <person name="Haridas S."/>
            <person name="Kuo A."/>
            <person name="Mondo S."/>
            <person name="Pangilinan J."/>
            <person name="Riley R."/>
            <person name="LaButti K."/>
            <person name="Andreopoulos B."/>
            <person name="Lipzen A."/>
            <person name="Chen C."/>
            <person name="Yan M."/>
            <person name="Daum C."/>
            <person name="Ng V."/>
            <person name="Clum A."/>
            <person name="Steindorff A."/>
            <person name="Ohm R.A."/>
            <person name="Martin F."/>
            <person name="Silar P."/>
            <person name="Natvig D.O."/>
            <person name="Lalanne C."/>
            <person name="Gautier V."/>
            <person name="Ament-Velasquez S.L."/>
            <person name="Kruys A."/>
            <person name="Hutchinson M.I."/>
            <person name="Powell A.J."/>
            <person name="Barry K."/>
            <person name="Miller A.N."/>
            <person name="Grigoriev I.V."/>
            <person name="Debuchy R."/>
            <person name="Gladieux P."/>
            <person name="Hiltunen Thoren M."/>
            <person name="Johannesson H."/>
        </authorList>
    </citation>
    <scope>NUCLEOTIDE SEQUENCE</scope>
    <source>
        <strain evidence="3">CBS 892.96</strain>
    </source>
</reference>
<name>A0AAN7AB93_9PEZI</name>
<feature type="region of interest" description="Disordered" evidence="1">
    <location>
        <begin position="831"/>
        <end position="893"/>
    </location>
</feature>
<feature type="compositionally biased region" description="Basic residues" evidence="1">
    <location>
        <begin position="1"/>
        <end position="11"/>
    </location>
</feature>
<sequence length="893" mass="97855">MEPSSKRRRLAPKVADPPALPPLPPASVPVPVPAPAPPHAQAPPPSHGYPQEQLPPHYAPAESVAPLPDRHEFEAFARHLQDAAMHIYQQTLKPQHTSVSVLMLRWEDDTSVEQDLLALEKVFIERYNYHTDKWAIPTVPNPSIKLGVQMASFLDNARPDHLLIIYYAGHGYVGPDNQLYWACNTREDAAKLKWDGVRCLFEDAQSEILLLLDSCAIPNAPMAGSSVAKQAIAAYTPEQISFEPGSRSFTASLADTLHKLSLTNRPFSAQRLFEDLRQQRQHESAQALARLANGASKQPVAPERMPALFTLTHTRGHGIILVPLDPKAAQLQSPPQSADTDPQGTWKSSRDDRPLSSEEVMGLTFDEPRVLVCTTFVGDASPDMAFFTQWLHNTPPAASKIKVEGMFLGPPTMLLISMPNSVWNVVQHDKVCCFLGSIGSHNMIHLYDRLVNQAANGSLQPKELEENHTVLEARPPAKSSPSAIRRDQAAAHFVPIQQEMPGRPADPRSQLVTTNGATSVPPSATQGQQTSMAVPKEEVEESAEMKEAAEQLKALSHVRHVSDDGTSAHDHSNTRIGDSIAVRHAGDPGSPPVEVAGPTGDEIQYAPEYGTPTAKSKARRPLQKQTPKQDTLCDLCSHAPFKDSSSLRKHVAAAHTRPFPCAFSFAGCPSTFGSKNEWKRHIASQHLCLQYYRCSSCPQSSPDGKGNEFNRKDLFTQHLRRMHAPFAIKKSIAKGDSKLQVEWETHVKEMQASCLVTRRQPPQRSACPKQDCQSIFEGPGSWDEWTEHVGRHMEKGEAQQMGVDSLLSDWALEEGIIERLDDGEYKLTTGNGNGLGVAEKDSNGNGNGSGTGGSNNNSNTNNPFLEDGGKKEDEDPSITVAITLPMADDMEVD</sequence>
<dbReference type="InterPro" id="IPR039970">
    <property type="entry name" value="TF_Grauzone"/>
</dbReference>
<dbReference type="AlphaFoldDB" id="A0AAN7AB93"/>
<feature type="domain" description="C2H2-type" evidence="2">
    <location>
        <begin position="659"/>
        <end position="686"/>
    </location>
</feature>
<dbReference type="Proteomes" id="UP001302321">
    <property type="component" value="Unassembled WGS sequence"/>
</dbReference>